<protein>
    <submittedName>
        <fullName evidence="3">Porin</fullName>
    </submittedName>
</protein>
<dbReference type="InterPro" id="IPR033900">
    <property type="entry name" value="Gram_neg_porin_domain"/>
</dbReference>
<dbReference type="Gene3D" id="2.40.160.10">
    <property type="entry name" value="Porin"/>
    <property type="match status" value="1"/>
</dbReference>
<dbReference type="GO" id="GO:0015288">
    <property type="term" value="F:porin activity"/>
    <property type="evidence" value="ECO:0007669"/>
    <property type="project" value="InterPro"/>
</dbReference>
<accession>A0A369TR30</accession>
<feature type="signal peptide" evidence="1">
    <location>
        <begin position="1"/>
        <end position="20"/>
    </location>
</feature>
<dbReference type="OrthoDB" id="7326315at2"/>
<keyword evidence="1" id="KW-0732">Signal</keyword>
<proteinExistence type="predicted"/>
<dbReference type="Pfam" id="PF13609">
    <property type="entry name" value="Porin_4"/>
    <property type="match status" value="1"/>
</dbReference>
<evidence type="ECO:0000256" key="1">
    <source>
        <dbReference type="SAM" id="SignalP"/>
    </source>
</evidence>
<dbReference type="EMBL" id="QPMK01000002">
    <property type="protein sequence ID" value="RDD67620.1"/>
    <property type="molecule type" value="Genomic_DNA"/>
</dbReference>
<keyword evidence="4" id="KW-1185">Reference proteome</keyword>
<name>A0A369TR30_9RHOB</name>
<evidence type="ECO:0000259" key="2">
    <source>
        <dbReference type="Pfam" id="PF13609"/>
    </source>
</evidence>
<dbReference type="AlphaFoldDB" id="A0A369TR30"/>
<dbReference type="RefSeq" id="WP_114509434.1">
    <property type="nucleotide sequence ID" value="NZ_QPMK01000002.1"/>
</dbReference>
<feature type="domain" description="Porin" evidence="2">
    <location>
        <begin position="7"/>
        <end position="313"/>
    </location>
</feature>
<gene>
    <name evidence="3" type="ORF">DU478_02915</name>
</gene>
<sequence length="333" mass="34406">MKKILFASTALVATAGVASAQDLGVALTGGAEMGIFGGDFYGTNNDDAQFLTDLEVRFTLSGEADNGLTFGATIDLDEANANGVHENEALQGGEAVFVSFGGATFSMGDVDGAYDARLAEMALAGGSLQDDETTHAGFDDQDGFFSNTFVSGLDGNEDGQIARFDYTFDAFTGSFSIEQDNQGQGDDNVYGVGFSYDGELAGINLGVGIGYQTQNDVANSTGISVTGAFSNGLSAGVLFTQTDFDPSGLENQRHFGIGVGYEVNALSMGLNYGKFNDYQGIDGREASGYGLAVSYDLGGGLAAQLGYSHSNIDGGGLGDVDFDSYSLGLSMSF</sequence>
<feature type="chain" id="PRO_5016960724" evidence="1">
    <location>
        <begin position="21"/>
        <end position="333"/>
    </location>
</feature>
<dbReference type="Proteomes" id="UP000253977">
    <property type="component" value="Unassembled WGS sequence"/>
</dbReference>
<dbReference type="SUPFAM" id="SSF56935">
    <property type="entry name" value="Porins"/>
    <property type="match status" value="1"/>
</dbReference>
<evidence type="ECO:0000313" key="3">
    <source>
        <dbReference type="EMBL" id="RDD67620.1"/>
    </source>
</evidence>
<organism evidence="3 4">
    <name type="scientific">Thalassococcus profundi</name>
    <dbReference type="NCBI Taxonomy" id="2282382"/>
    <lineage>
        <taxon>Bacteria</taxon>
        <taxon>Pseudomonadati</taxon>
        <taxon>Pseudomonadota</taxon>
        <taxon>Alphaproteobacteria</taxon>
        <taxon>Rhodobacterales</taxon>
        <taxon>Roseobacteraceae</taxon>
        <taxon>Thalassococcus</taxon>
    </lineage>
</organism>
<dbReference type="InterPro" id="IPR023614">
    <property type="entry name" value="Porin_dom_sf"/>
</dbReference>
<comment type="caution">
    <text evidence="3">The sequence shown here is derived from an EMBL/GenBank/DDBJ whole genome shotgun (WGS) entry which is preliminary data.</text>
</comment>
<evidence type="ECO:0000313" key="4">
    <source>
        <dbReference type="Proteomes" id="UP000253977"/>
    </source>
</evidence>
<reference evidence="3 4" key="1">
    <citation type="submission" date="2018-07" db="EMBL/GenBank/DDBJ databases">
        <title>Thalassococcus profundi sp. nov., a marine bacterium isolated from deep seawater of Okinawa Trough.</title>
        <authorList>
            <person name="Yu M."/>
        </authorList>
    </citation>
    <scope>NUCLEOTIDE SEQUENCE [LARGE SCALE GENOMIC DNA]</scope>
    <source>
        <strain evidence="3 4">WRAS1</strain>
    </source>
</reference>
<dbReference type="GO" id="GO:0016020">
    <property type="term" value="C:membrane"/>
    <property type="evidence" value="ECO:0007669"/>
    <property type="project" value="InterPro"/>
</dbReference>